<keyword evidence="6 10" id="KW-1133">Transmembrane helix</keyword>
<dbReference type="GO" id="GO:0034625">
    <property type="term" value="P:fatty acid elongation, monounsaturated fatty acid"/>
    <property type="evidence" value="ECO:0007669"/>
    <property type="project" value="TreeGrafter"/>
</dbReference>
<dbReference type="Pfam" id="PF01151">
    <property type="entry name" value="ELO"/>
    <property type="match status" value="1"/>
</dbReference>
<evidence type="ECO:0000256" key="7">
    <source>
        <dbReference type="ARBA" id="ARBA00023098"/>
    </source>
</evidence>
<keyword evidence="4 10" id="KW-0812">Transmembrane</keyword>
<evidence type="ECO:0000256" key="9">
    <source>
        <dbReference type="ARBA" id="ARBA00023160"/>
    </source>
</evidence>
<sequence length="574" mass="62973">MFESLLDRRVRPNVHLGLPPSSLFEFPPSPHPAPLPAPLTERTWQQPFNIPPALYTKLLDVRVPITIASVYAVTVVLVNRINQSRGYKPWGFSKTRLFKAFVILHNVFLAIYSAWTFVGMFQAFRNSMPDRDDPNGIVAVTDALCKINGPRGLGNAAMFNPATSRWEMPNPEYKLAEGGVPDPTDVGRLWNQGLAYFGWIFYLSKFYEVLDTAIILAKGKKSSTLQTYHHAGAMMCMWAGIRYVASPIWIFALVNSAIHALMYTYYTLTALSIRVPNRVKRSLTTMQITQFVIGTAMAAIHLFISYDIPVTVPTVLSPRHKATAVAAASSAAESGIAAATAAAGSLGPWLKKLAFRAAGAEGIAENVLNAQGQHFGVDAVHAAKLAEARTAAQNGLEYRTIDCIDTSGQAFAVWLNVMYLLPLTYLFARFFVRSYLQRKDPSAKQPTHMQTAEKAGMDALKGVSREIHRAVFEMHGDGSSTEEEGTATPRTQAYEASVKDVMNAQQKKVDEKMSKTTSDPASIKKVDDEAEGFSKVPAKGRGRRSKKEPETSPVEGSNPFGVLEPEKNVNGVSP</sequence>
<dbReference type="GO" id="GO:0005789">
    <property type="term" value="C:endoplasmic reticulum membrane"/>
    <property type="evidence" value="ECO:0007669"/>
    <property type="project" value="TreeGrafter"/>
</dbReference>
<comment type="caution">
    <text evidence="12">The sequence shown here is derived from an EMBL/GenBank/DDBJ whole genome shotgun (WGS) entry which is preliminary data.</text>
</comment>
<dbReference type="GO" id="GO:0034626">
    <property type="term" value="P:fatty acid elongation, polyunsaturated fatty acid"/>
    <property type="evidence" value="ECO:0007669"/>
    <property type="project" value="TreeGrafter"/>
</dbReference>
<evidence type="ECO:0000256" key="4">
    <source>
        <dbReference type="ARBA" id="ARBA00022692"/>
    </source>
</evidence>
<dbReference type="InterPro" id="IPR002076">
    <property type="entry name" value="ELO_fam"/>
</dbReference>
<dbReference type="PANTHER" id="PTHR11157:SF169">
    <property type="entry name" value="ELONGATION OF FATTY ACIDS PROTEIN"/>
    <property type="match status" value="1"/>
</dbReference>
<evidence type="ECO:0000256" key="10">
    <source>
        <dbReference type="RuleBase" id="RU361115"/>
    </source>
</evidence>
<evidence type="ECO:0000256" key="8">
    <source>
        <dbReference type="ARBA" id="ARBA00023136"/>
    </source>
</evidence>
<dbReference type="GO" id="GO:0042761">
    <property type="term" value="P:very long-chain fatty acid biosynthetic process"/>
    <property type="evidence" value="ECO:0007669"/>
    <property type="project" value="TreeGrafter"/>
</dbReference>
<feature type="region of interest" description="Disordered" evidence="11">
    <location>
        <begin position="473"/>
        <end position="574"/>
    </location>
</feature>
<gene>
    <name evidence="12" type="ORF">C8Q69DRAFT_228342</name>
</gene>
<keyword evidence="8 10" id="KW-0472">Membrane</keyword>
<dbReference type="GO" id="GO:0030148">
    <property type="term" value="P:sphingolipid biosynthetic process"/>
    <property type="evidence" value="ECO:0007669"/>
    <property type="project" value="TreeGrafter"/>
</dbReference>
<keyword evidence="13" id="KW-1185">Reference proteome</keyword>
<keyword evidence="7 10" id="KW-0443">Lipid metabolism</keyword>
<evidence type="ECO:0000313" key="12">
    <source>
        <dbReference type="EMBL" id="RWQ96029.1"/>
    </source>
</evidence>
<dbReference type="EC" id="2.3.1.-" evidence="10"/>
<feature type="transmembrane region" description="Helical" evidence="10">
    <location>
        <begin position="228"/>
        <end position="251"/>
    </location>
</feature>
<evidence type="ECO:0000256" key="2">
    <source>
        <dbReference type="ARBA" id="ARBA00022516"/>
    </source>
</evidence>
<feature type="transmembrane region" description="Helical" evidence="10">
    <location>
        <begin position="100"/>
        <end position="124"/>
    </location>
</feature>
<feature type="transmembrane region" description="Helical" evidence="10">
    <location>
        <begin position="61"/>
        <end position="79"/>
    </location>
</feature>
<organism evidence="12 13">
    <name type="scientific">Byssochlamys spectabilis</name>
    <name type="common">Paecilomyces variotii</name>
    <dbReference type="NCBI Taxonomy" id="264951"/>
    <lineage>
        <taxon>Eukaryota</taxon>
        <taxon>Fungi</taxon>
        <taxon>Dikarya</taxon>
        <taxon>Ascomycota</taxon>
        <taxon>Pezizomycotina</taxon>
        <taxon>Eurotiomycetes</taxon>
        <taxon>Eurotiomycetidae</taxon>
        <taxon>Eurotiales</taxon>
        <taxon>Thermoascaceae</taxon>
        <taxon>Paecilomyces</taxon>
    </lineage>
</organism>
<evidence type="ECO:0000256" key="3">
    <source>
        <dbReference type="ARBA" id="ARBA00022679"/>
    </source>
</evidence>
<dbReference type="EMBL" id="RCNU01000004">
    <property type="protein sequence ID" value="RWQ96029.1"/>
    <property type="molecule type" value="Genomic_DNA"/>
</dbReference>
<dbReference type="GO" id="GO:0019367">
    <property type="term" value="P:fatty acid elongation, saturated fatty acid"/>
    <property type="evidence" value="ECO:0007669"/>
    <property type="project" value="TreeGrafter"/>
</dbReference>
<evidence type="ECO:0000256" key="1">
    <source>
        <dbReference type="ARBA" id="ARBA00004141"/>
    </source>
</evidence>
<keyword evidence="2 10" id="KW-0444">Lipid biosynthesis</keyword>
<keyword evidence="9 10" id="KW-0275">Fatty acid biosynthesis</keyword>
<dbReference type="STRING" id="264951.A0A443HW13"/>
<evidence type="ECO:0000256" key="6">
    <source>
        <dbReference type="ARBA" id="ARBA00022989"/>
    </source>
</evidence>
<feature type="transmembrane region" description="Helical" evidence="10">
    <location>
        <begin position="196"/>
        <end position="216"/>
    </location>
</feature>
<name>A0A443HW13_BYSSP</name>
<protein>
    <recommendedName>
        <fullName evidence="10">Elongation of fatty acids protein</fullName>
        <ecNumber evidence="10">2.3.1.-</ecNumber>
    </recommendedName>
</protein>
<keyword evidence="3 10" id="KW-0808">Transferase</keyword>
<dbReference type="GeneID" id="39595646"/>
<reference evidence="12 13" key="1">
    <citation type="journal article" date="2018" name="Front. Microbiol.">
        <title>Genomic and genetic insights into a cosmopolitan fungus, Paecilomyces variotii (Eurotiales).</title>
        <authorList>
            <person name="Urquhart A.S."/>
            <person name="Mondo S.J."/>
            <person name="Makela M.R."/>
            <person name="Hane J.K."/>
            <person name="Wiebenga A."/>
            <person name="He G."/>
            <person name="Mihaltcheva S."/>
            <person name="Pangilinan J."/>
            <person name="Lipzen A."/>
            <person name="Barry K."/>
            <person name="de Vries R.P."/>
            <person name="Grigoriev I.V."/>
            <person name="Idnurm A."/>
        </authorList>
    </citation>
    <scope>NUCLEOTIDE SEQUENCE [LARGE SCALE GENOMIC DNA]</scope>
    <source>
        <strain evidence="12 13">CBS 101075</strain>
    </source>
</reference>
<dbReference type="AlphaFoldDB" id="A0A443HW13"/>
<dbReference type="Proteomes" id="UP000283841">
    <property type="component" value="Unassembled WGS sequence"/>
</dbReference>
<evidence type="ECO:0000256" key="5">
    <source>
        <dbReference type="ARBA" id="ARBA00022832"/>
    </source>
</evidence>
<feature type="transmembrane region" description="Helical" evidence="10">
    <location>
        <begin position="288"/>
        <end position="306"/>
    </location>
</feature>
<comment type="similarity">
    <text evidence="10">Belongs to the ELO family.</text>
</comment>
<comment type="catalytic activity">
    <reaction evidence="10">
        <text>an acyl-CoA + malonyl-CoA + H(+) = a 3-oxoacyl-CoA + CO2 + CoA</text>
        <dbReference type="Rhea" id="RHEA:50252"/>
        <dbReference type="ChEBI" id="CHEBI:15378"/>
        <dbReference type="ChEBI" id="CHEBI:16526"/>
        <dbReference type="ChEBI" id="CHEBI:57287"/>
        <dbReference type="ChEBI" id="CHEBI:57384"/>
        <dbReference type="ChEBI" id="CHEBI:58342"/>
        <dbReference type="ChEBI" id="CHEBI:90726"/>
    </reaction>
    <physiologicalReaction direction="left-to-right" evidence="10">
        <dbReference type="Rhea" id="RHEA:50253"/>
    </physiologicalReaction>
</comment>
<keyword evidence="5 10" id="KW-0276">Fatty acid metabolism</keyword>
<dbReference type="GO" id="GO:0009922">
    <property type="term" value="F:fatty acid elongase activity"/>
    <property type="evidence" value="ECO:0007669"/>
    <property type="project" value="InterPro"/>
</dbReference>
<dbReference type="VEuPathDB" id="FungiDB:C8Q69DRAFT_228342"/>
<proteinExistence type="inferred from homology"/>
<evidence type="ECO:0000256" key="11">
    <source>
        <dbReference type="SAM" id="MobiDB-lite"/>
    </source>
</evidence>
<comment type="subcellular location">
    <subcellularLocation>
        <location evidence="1">Membrane</location>
        <topology evidence="1">Multi-pass membrane protein</topology>
    </subcellularLocation>
</comment>
<evidence type="ECO:0000313" key="13">
    <source>
        <dbReference type="Proteomes" id="UP000283841"/>
    </source>
</evidence>
<dbReference type="PANTHER" id="PTHR11157">
    <property type="entry name" value="FATTY ACID ACYL TRANSFERASE-RELATED"/>
    <property type="match status" value="1"/>
</dbReference>
<feature type="transmembrane region" description="Helical" evidence="10">
    <location>
        <begin position="411"/>
        <end position="432"/>
    </location>
</feature>
<accession>A0A443HW13</accession>
<dbReference type="RefSeq" id="XP_028485674.1">
    <property type="nucleotide sequence ID" value="XM_028626369.1"/>
</dbReference>